<dbReference type="Proteomes" id="UP000054359">
    <property type="component" value="Unassembled WGS sequence"/>
</dbReference>
<name>A0A087UQW8_STEMI</name>
<keyword evidence="2" id="KW-1185">Reference proteome</keyword>
<gene>
    <name evidence="1" type="ORF">X975_06319</name>
</gene>
<dbReference type="EMBL" id="KK121121">
    <property type="protein sequence ID" value="KFM79757.1"/>
    <property type="molecule type" value="Genomic_DNA"/>
</dbReference>
<feature type="non-terminal residue" evidence="1">
    <location>
        <position position="53"/>
    </location>
</feature>
<accession>A0A087UQW8</accession>
<organism evidence="1 2">
    <name type="scientific">Stegodyphus mimosarum</name>
    <name type="common">African social velvet spider</name>
    <dbReference type="NCBI Taxonomy" id="407821"/>
    <lineage>
        <taxon>Eukaryota</taxon>
        <taxon>Metazoa</taxon>
        <taxon>Ecdysozoa</taxon>
        <taxon>Arthropoda</taxon>
        <taxon>Chelicerata</taxon>
        <taxon>Arachnida</taxon>
        <taxon>Araneae</taxon>
        <taxon>Araneomorphae</taxon>
        <taxon>Entelegynae</taxon>
        <taxon>Eresoidea</taxon>
        <taxon>Eresidae</taxon>
        <taxon>Stegodyphus</taxon>
    </lineage>
</organism>
<evidence type="ECO:0000313" key="1">
    <source>
        <dbReference type="EMBL" id="KFM79757.1"/>
    </source>
</evidence>
<dbReference type="AlphaFoldDB" id="A0A087UQW8"/>
<reference evidence="1 2" key="1">
    <citation type="submission" date="2013-11" db="EMBL/GenBank/DDBJ databases">
        <title>Genome sequencing of Stegodyphus mimosarum.</title>
        <authorList>
            <person name="Bechsgaard J."/>
        </authorList>
    </citation>
    <scope>NUCLEOTIDE SEQUENCE [LARGE SCALE GENOMIC DNA]</scope>
</reference>
<evidence type="ECO:0000313" key="2">
    <source>
        <dbReference type="Proteomes" id="UP000054359"/>
    </source>
</evidence>
<sequence>MTTRTTSYSLPKTEYTEMKLENRRRNATGCGKISKAVNMKKLKGGPPTTKELS</sequence>
<proteinExistence type="predicted"/>
<protein>
    <submittedName>
        <fullName evidence="1">Uncharacterized protein</fullName>
    </submittedName>
</protein>